<dbReference type="PANTHER" id="PTHR12835:SF5">
    <property type="entry name" value="BIOTIN--PROTEIN LIGASE"/>
    <property type="match status" value="1"/>
</dbReference>
<protein>
    <submittedName>
        <fullName evidence="3">Biotin--[acetyl-CoA-carboxylase] ligase</fullName>
        <ecNumber evidence="3">6.3.4.15</ecNumber>
    </submittedName>
</protein>
<dbReference type="RefSeq" id="WP_289545606.1">
    <property type="nucleotide sequence ID" value="NZ_JAUDDZ010000012.1"/>
</dbReference>
<feature type="domain" description="BPL/LPL catalytic" evidence="2">
    <location>
        <begin position="1"/>
        <end position="185"/>
    </location>
</feature>
<keyword evidence="4" id="KW-1185">Reference proteome</keyword>
<comment type="caution">
    <text evidence="3">The sequence shown here is derived from an EMBL/GenBank/DDBJ whole genome shotgun (WGS) entry which is preliminary data.</text>
</comment>
<gene>
    <name evidence="3" type="ORF">QUW28_08425</name>
</gene>
<reference evidence="4" key="1">
    <citation type="submission" date="2023-06" db="EMBL/GenBank/DDBJ databases">
        <title>Identification and characterization of horizontal gene transfer across gut microbiota members of farm animals based on homology search.</title>
        <authorList>
            <person name="Zeman M."/>
            <person name="Kubasova T."/>
            <person name="Jahodarova E."/>
            <person name="Nykrynova M."/>
            <person name="Rychlik I."/>
        </authorList>
    </citation>
    <scope>NUCLEOTIDE SEQUENCE [LARGE SCALE GENOMIC DNA]</scope>
    <source>
        <strain evidence="4">154_Feed</strain>
    </source>
</reference>
<evidence type="ECO:0000313" key="3">
    <source>
        <dbReference type="EMBL" id="MDM8275511.1"/>
    </source>
</evidence>
<keyword evidence="1 3" id="KW-0436">Ligase</keyword>
<dbReference type="CDD" id="cd16442">
    <property type="entry name" value="BPL"/>
    <property type="match status" value="1"/>
</dbReference>
<evidence type="ECO:0000259" key="2">
    <source>
        <dbReference type="PROSITE" id="PS51733"/>
    </source>
</evidence>
<dbReference type="Pfam" id="PF03099">
    <property type="entry name" value="BPL_LplA_LipB"/>
    <property type="match status" value="1"/>
</dbReference>
<dbReference type="InterPro" id="IPR045864">
    <property type="entry name" value="aa-tRNA-synth_II/BPL/LPL"/>
</dbReference>
<reference evidence="3 4" key="2">
    <citation type="submission" date="2023-06" db="EMBL/GenBank/DDBJ databases">
        <authorList>
            <person name="Zeman M."/>
            <person name="Kubasova T."/>
            <person name="Jahodarova E."/>
            <person name="Nykrynova M."/>
            <person name="Rychlik I."/>
        </authorList>
    </citation>
    <scope>NUCLEOTIDE SEQUENCE [LARGE SCALE GENOMIC DNA]</scope>
    <source>
        <strain evidence="3 4">154_Feed</strain>
    </source>
</reference>
<sequence>MAALELDALGRIEVLDEVGSTNDELMARARAGAPHGAALRARSQSSGKGRRAHLWSSPAGGLYMSVLVVPEVPDRLLPGLPVACGLGVVQTLYHLGCKSARLKWPNDIVVDEGKLGGILVEVSRSSGRTVAVCGFGINFRTPHVEHPTDGSLPVVGLMRCLPSGAMLPEIDELAELLREGVLLSVEEWTDRALAAGSNAVPLTGIIDNYHQFLAYIEEPVDVFSPEGSDYDIRESGVLRGVDGWGRARVETEPGKIEYFDASQVSIRLHKGDESR</sequence>
<name>A0ABT7VAI4_9ACTN</name>
<evidence type="ECO:0000313" key="4">
    <source>
        <dbReference type="Proteomes" id="UP001529421"/>
    </source>
</evidence>
<dbReference type="GO" id="GO:0004077">
    <property type="term" value="F:biotin--[biotin carboxyl-carrier protein] ligase activity"/>
    <property type="evidence" value="ECO:0007669"/>
    <property type="project" value="UniProtKB-EC"/>
</dbReference>
<organism evidence="3 4">
    <name type="scientific">Enorma phocaeensis</name>
    <dbReference type="NCBI Taxonomy" id="1871019"/>
    <lineage>
        <taxon>Bacteria</taxon>
        <taxon>Bacillati</taxon>
        <taxon>Actinomycetota</taxon>
        <taxon>Coriobacteriia</taxon>
        <taxon>Coriobacteriales</taxon>
        <taxon>Coriobacteriaceae</taxon>
        <taxon>Enorma</taxon>
    </lineage>
</organism>
<dbReference type="EC" id="6.3.4.15" evidence="3"/>
<accession>A0ABT7VAI4</accession>
<dbReference type="Gene3D" id="3.30.930.10">
    <property type="entry name" value="Bira Bifunctional Protein, Domain 2"/>
    <property type="match status" value="1"/>
</dbReference>
<dbReference type="EMBL" id="JAUDDZ010000012">
    <property type="protein sequence ID" value="MDM8275511.1"/>
    <property type="molecule type" value="Genomic_DNA"/>
</dbReference>
<dbReference type="Proteomes" id="UP001529421">
    <property type="component" value="Unassembled WGS sequence"/>
</dbReference>
<evidence type="ECO:0000256" key="1">
    <source>
        <dbReference type="ARBA" id="ARBA00022598"/>
    </source>
</evidence>
<dbReference type="PANTHER" id="PTHR12835">
    <property type="entry name" value="BIOTIN PROTEIN LIGASE"/>
    <property type="match status" value="1"/>
</dbReference>
<dbReference type="InterPro" id="IPR004408">
    <property type="entry name" value="Biotin_CoA_COase_ligase"/>
</dbReference>
<dbReference type="InterPro" id="IPR004143">
    <property type="entry name" value="BPL_LPL_catalytic"/>
</dbReference>
<dbReference type="NCBIfam" id="TIGR00121">
    <property type="entry name" value="birA_ligase"/>
    <property type="match status" value="1"/>
</dbReference>
<proteinExistence type="predicted"/>
<dbReference type="SUPFAM" id="SSF55681">
    <property type="entry name" value="Class II aaRS and biotin synthetases"/>
    <property type="match status" value="1"/>
</dbReference>
<dbReference type="PROSITE" id="PS51733">
    <property type="entry name" value="BPL_LPL_CATALYTIC"/>
    <property type="match status" value="1"/>
</dbReference>